<evidence type="ECO:0000313" key="1">
    <source>
        <dbReference type="EMBL" id="QHT77612.1"/>
    </source>
</evidence>
<accession>A0A6C0HAI2</accession>
<organism evidence="1">
    <name type="scientific">viral metagenome</name>
    <dbReference type="NCBI Taxonomy" id="1070528"/>
    <lineage>
        <taxon>unclassified sequences</taxon>
        <taxon>metagenomes</taxon>
        <taxon>organismal metagenomes</taxon>
    </lineage>
</organism>
<proteinExistence type="predicted"/>
<reference evidence="1" key="1">
    <citation type="journal article" date="2020" name="Nature">
        <title>Giant virus diversity and host interactions through global metagenomics.</title>
        <authorList>
            <person name="Schulz F."/>
            <person name="Roux S."/>
            <person name="Paez-Espino D."/>
            <person name="Jungbluth S."/>
            <person name="Walsh D.A."/>
            <person name="Denef V.J."/>
            <person name="McMahon K.D."/>
            <person name="Konstantinidis K.T."/>
            <person name="Eloe-Fadrosh E.A."/>
            <person name="Kyrpides N.C."/>
            <person name="Woyke T."/>
        </authorList>
    </citation>
    <scope>NUCLEOTIDE SEQUENCE</scope>
    <source>
        <strain evidence="1">GVMAG-M-3300023179-90</strain>
    </source>
</reference>
<dbReference type="EMBL" id="MN739920">
    <property type="protein sequence ID" value="QHT77612.1"/>
    <property type="molecule type" value="Genomic_DNA"/>
</dbReference>
<name>A0A6C0HAI2_9ZZZZ</name>
<sequence>MPLVNFNQKSIVDGYTKDVNSFINNNKMQNIQPMPLIENVNTIDEMANTMNAIITKINGILLNNGVSGHALDWVNFEYSHDIYDIVLTERPILWLLRHQLCYQILLFTFIILKNESLFTSIFSKEIIKDGYKITMSAFKRGSEFEIEKFKLGIWGSINVTSDIDIGFQYSEPKNRTEGIISYVLKAFEDLFIYFTGKSTLKFDIEPYGDMMYFDIDQPNGKTLSSFYCDTTDFDNNDLIEMMPEIGASIIRNYIQSRIDLSIIKEDIRRFKINEPINEGNKKQAMQIINNFNFVNENNNAIPEFSNLSSIIGIDIFKQNSSNSVFQMKNSNYPWIEESKKIAADYLLNIYDFTRIKYYNIVEKAENILSKNIIIFNGSTLNANKDTKKIRKELMKAIALALNYRAESHVSPSTIMHVVRVIQGKERLEGQICDAMSYPKPKAQCSLGRIGYIISMIENLGFLMRFRLTYCYSRDKKDKCDSKINKYLPRFISGLLGLNSIQIEKYNNIYGKHPFNIDIINKLNESQIKDYTEMYKNDINQATTTVQQTIPIKSNVGGTNSTHKRMNVMKIKRKNNKTIRKHL</sequence>
<dbReference type="AlphaFoldDB" id="A0A6C0HAI2"/>
<protein>
    <submittedName>
        <fullName evidence="1">Uncharacterized protein</fullName>
    </submittedName>
</protein>